<dbReference type="Pfam" id="PF03171">
    <property type="entry name" value="2OG-FeII_Oxy"/>
    <property type="match status" value="1"/>
</dbReference>
<evidence type="ECO:0000256" key="3">
    <source>
        <dbReference type="ARBA" id="ARBA00022729"/>
    </source>
</evidence>
<reference evidence="9" key="1">
    <citation type="journal article" date="2023" name="Commun. Biol.">
        <title>Genome analysis of Parmales, the sister group of diatoms, reveals the evolutionary specialization of diatoms from phago-mixotrophs to photoautotrophs.</title>
        <authorList>
            <person name="Ban H."/>
            <person name="Sato S."/>
            <person name="Yoshikawa S."/>
            <person name="Yamada K."/>
            <person name="Nakamura Y."/>
            <person name="Ichinomiya M."/>
            <person name="Sato N."/>
            <person name="Blanc-Mathieu R."/>
            <person name="Endo H."/>
            <person name="Kuwata A."/>
            <person name="Ogata H."/>
        </authorList>
    </citation>
    <scope>NUCLEOTIDE SEQUENCE [LARGE SCALE GENOMIC DNA]</scope>
    <source>
        <strain evidence="9">NIES 3700</strain>
    </source>
</reference>
<organism evidence="8 9">
    <name type="scientific">Triparma laevis f. longispina</name>
    <dbReference type="NCBI Taxonomy" id="1714387"/>
    <lineage>
        <taxon>Eukaryota</taxon>
        <taxon>Sar</taxon>
        <taxon>Stramenopiles</taxon>
        <taxon>Ochrophyta</taxon>
        <taxon>Bolidophyceae</taxon>
        <taxon>Parmales</taxon>
        <taxon>Triparmaceae</taxon>
        <taxon>Triparma</taxon>
    </lineage>
</organism>
<keyword evidence="9" id="KW-1185">Reference proteome</keyword>
<dbReference type="Gene3D" id="2.60.120.620">
    <property type="entry name" value="q2cbj1_9rhob like domain"/>
    <property type="match status" value="1"/>
</dbReference>
<dbReference type="GO" id="GO:0031418">
    <property type="term" value="F:L-ascorbic acid binding"/>
    <property type="evidence" value="ECO:0007669"/>
    <property type="project" value="InterPro"/>
</dbReference>
<dbReference type="InterPro" id="IPR027443">
    <property type="entry name" value="IPNS-like_sf"/>
</dbReference>
<evidence type="ECO:0000313" key="9">
    <source>
        <dbReference type="Proteomes" id="UP001165122"/>
    </source>
</evidence>
<dbReference type="EMBL" id="BRXW01000383">
    <property type="protein sequence ID" value="GMH49401.1"/>
    <property type="molecule type" value="Genomic_DNA"/>
</dbReference>
<evidence type="ECO:0000313" key="8">
    <source>
        <dbReference type="EMBL" id="GMH49401.1"/>
    </source>
</evidence>
<accession>A0A9W6ZBU7</accession>
<evidence type="ECO:0000256" key="6">
    <source>
        <dbReference type="ARBA" id="ARBA00023004"/>
    </source>
</evidence>
<keyword evidence="5" id="KW-0560">Oxidoreductase</keyword>
<dbReference type="InterPro" id="IPR045054">
    <property type="entry name" value="P4HA-like"/>
</dbReference>
<evidence type="ECO:0000256" key="2">
    <source>
        <dbReference type="ARBA" id="ARBA00022723"/>
    </source>
</evidence>
<dbReference type="Proteomes" id="UP001165122">
    <property type="component" value="Unassembled WGS sequence"/>
</dbReference>
<evidence type="ECO:0000256" key="4">
    <source>
        <dbReference type="ARBA" id="ARBA00022964"/>
    </source>
</evidence>
<dbReference type="GO" id="GO:0004656">
    <property type="term" value="F:procollagen-proline 4-dioxygenase activity"/>
    <property type="evidence" value="ECO:0007669"/>
    <property type="project" value="TreeGrafter"/>
</dbReference>
<dbReference type="PANTHER" id="PTHR10869:SF246">
    <property type="entry name" value="TRANSMEMBRANE PROLYL 4-HYDROXYLASE"/>
    <property type="match status" value="1"/>
</dbReference>
<gene>
    <name evidence="8" type="ORF">TrLO_g4683</name>
</gene>
<dbReference type="InterPro" id="IPR044861">
    <property type="entry name" value="IPNS-like_FE2OG_OXY"/>
</dbReference>
<protein>
    <recommendedName>
        <fullName evidence="7">Fe2OG dioxygenase domain-containing protein</fullName>
    </recommendedName>
</protein>
<sequence length="406" mass="45335">MLGTLGGKTEFLDLRFNPQTYPLKNVSPALTVLEHISSLILNPFNVTQHASLPSKTLNLTNTVLRLASYSSSTFGAHTDTTFLTIVPYSKPGLQVYTESGWFKTPQNCIVIMSGELLEYTSGIESCLHRVVSEGERLSTVYLVRQKDGGKFGGKFGGVDLNEIWAEFNPGMGVSNDDERGREENVDVNIDVILPDYEDKIYYELFGGKVLNSKPDLINFKGLLNKNECSEIRELIDTNLDNLDSRSTIVGGNQKEINDIRTSKTFWLKHNQTTTLDKLSQYISKIVGIPLSNAEKFQAARYDEGGEYGVHMDHVEEFNGLECGGRVCSFIVYLNDDFSGGSTNFPEINVNVKPVEGLGLYFRNVREPVTSTNKFNLKPDFDAIHKGSVVSNGKKYILTLWFHPVNL</sequence>
<evidence type="ECO:0000256" key="5">
    <source>
        <dbReference type="ARBA" id="ARBA00023002"/>
    </source>
</evidence>
<evidence type="ECO:0000256" key="1">
    <source>
        <dbReference type="ARBA" id="ARBA00001961"/>
    </source>
</evidence>
<dbReference type="Pfam" id="PF13640">
    <property type="entry name" value="2OG-FeII_Oxy_3"/>
    <property type="match status" value="1"/>
</dbReference>
<keyword evidence="3" id="KW-0732">Signal</keyword>
<dbReference type="InterPro" id="IPR005123">
    <property type="entry name" value="Oxoglu/Fe-dep_dioxygenase_dom"/>
</dbReference>
<feature type="domain" description="Fe2OG dioxygenase" evidence="7">
    <location>
        <begin position="59"/>
        <end position="145"/>
    </location>
</feature>
<dbReference type="SMART" id="SM00702">
    <property type="entry name" value="P4Hc"/>
    <property type="match status" value="1"/>
</dbReference>
<keyword evidence="4" id="KW-0223">Dioxygenase</keyword>
<evidence type="ECO:0000259" key="7">
    <source>
        <dbReference type="PROSITE" id="PS51471"/>
    </source>
</evidence>
<dbReference type="Gene3D" id="2.60.120.330">
    <property type="entry name" value="B-lactam Antibiotic, Isopenicillin N Synthase, Chain"/>
    <property type="match status" value="1"/>
</dbReference>
<dbReference type="PANTHER" id="PTHR10869">
    <property type="entry name" value="PROLYL 4-HYDROXYLASE ALPHA SUBUNIT"/>
    <property type="match status" value="1"/>
</dbReference>
<dbReference type="InterPro" id="IPR044862">
    <property type="entry name" value="Pro_4_hyd_alph_FE2OG_OXY"/>
</dbReference>
<keyword evidence="6" id="KW-0408">Iron</keyword>
<dbReference type="OrthoDB" id="201870at2759"/>
<dbReference type="GO" id="GO:0005506">
    <property type="term" value="F:iron ion binding"/>
    <property type="evidence" value="ECO:0007669"/>
    <property type="project" value="InterPro"/>
</dbReference>
<dbReference type="GO" id="GO:0005783">
    <property type="term" value="C:endoplasmic reticulum"/>
    <property type="evidence" value="ECO:0007669"/>
    <property type="project" value="TreeGrafter"/>
</dbReference>
<proteinExistence type="predicted"/>
<feature type="domain" description="Fe2OG dioxygenase" evidence="7">
    <location>
        <begin position="292"/>
        <end position="403"/>
    </location>
</feature>
<dbReference type="SUPFAM" id="SSF51197">
    <property type="entry name" value="Clavaminate synthase-like"/>
    <property type="match status" value="1"/>
</dbReference>
<name>A0A9W6ZBU7_9STRA</name>
<dbReference type="PROSITE" id="PS51471">
    <property type="entry name" value="FE2OG_OXY"/>
    <property type="match status" value="2"/>
</dbReference>
<keyword evidence="2" id="KW-0479">Metal-binding</keyword>
<comment type="caution">
    <text evidence="8">The sequence shown here is derived from an EMBL/GenBank/DDBJ whole genome shotgun (WGS) entry which is preliminary data.</text>
</comment>
<dbReference type="InterPro" id="IPR006620">
    <property type="entry name" value="Pro_4_hyd_alph"/>
</dbReference>
<comment type="cofactor">
    <cofactor evidence="1">
        <name>L-ascorbate</name>
        <dbReference type="ChEBI" id="CHEBI:38290"/>
    </cofactor>
</comment>
<dbReference type="AlphaFoldDB" id="A0A9W6ZBU7"/>